<comment type="caution">
    <text evidence="3">The sequence shown here is derived from an EMBL/GenBank/DDBJ whole genome shotgun (WGS) entry which is preliminary data.</text>
</comment>
<dbReference type="EMBL" id="JAYMGW010000001">
    <property type="protein sequence ID" value="MEC4263720.1"/>
    <property type="molecule type" value="Genomic_DNA"/>
</dbReference>
<dbReference type="InterPro" id="IPR024534">
    <property type="entry name" value="JetD_C"/>
</dbReference>
<feature type="domain" description="DUF3322" evidence="2">
    <location>
        <begin position="5"/>
        <end position="184"/>
    </location>
</feature>
<dbReference type="Pfam" id="PF09983">
    <property type="entry name" value="JetD_C"/>
    <property type="match status" value="1"/>
</dbReference>
<name>A0ABU6IL59_9FLAO</name>
<reference evidence="3 4" key="1">
    <citation type="submission" date="2024-01" db="EMBL/GenBank/DDBJ databases">
        <title>The strains designed SYSU M86414 and SYSU M84420 isolated from the marine sediment in San Sha City (Hainan Province, China).</title>
        <authorList>
            <person name="Guo D."/>
        </authorList>
    </citation>
    <scope>NUCLEOTIDE SEQUENCE [LARGE SCALE GENOMIC DNA]</scope>
    <source>
        <strain evidence="3 4">SYSU M84420</strain>
    </source>
</reference>
<proteinExistence type="predicted"/>
<keyword evidence="4" id="KW-1185">Reference proteome</keyword>
<accession>A0ABU6IL59</accession>
<dbReference type="InterPro" id="IPR024537">
    <property type="entry name" value="DUF3322"/>
</dbReference>
<evidence type="ECO:0000313" key="3">
    <source>
        <dbReference type="EMBL" id="MEC4263720.1"/>
    </source>
</evidence>
<gene>
    <name evidence="3" type="ORF">VOP03_00035</name>
</gene>
<dbReference type="RefSeq" id="WP_326276522.1">
    <property type="nucleotide sequence ID" value="NZ_JAYKYV010000001.1"/>
</dbReference>
<evidence type="ECO:0000259" key="1">
    <source>
        <dbReference type="Pfam" id="PF09983"/>
    </source>
</evidence>
<protein>
    <submittedName>
        <fullName evidence="3">Wadjet anti-phage system protein JetD domain-containing protein</fullName>
    </submittedName>
</protein>
<sequence length="380" mass="44802">MITAAEIQKKSERKYEEVLRDSLNGESCFPLEIRSNKVLSKDFIQMSREIAEVLGGSKDRKGFGYSVVSETIKTRQHGIQDIPKSIVYETLDDYLKFIKKEKEFHVMMENYTFIKSELPQLEPWLKENPKAIINNVNVWAGLVKVCQWFLLNFEPDKYYIRELPIAVHTKFIEENKGVLRVLLDELVPNLVNISENHFERRFCLKYDQPLVRLRSLDKACWIEGGYDDITVPIEQFMLTELKCLRVFIIENKMNFLSFPEVPHSLAIWGKGFAIESLKNIQWLKNKQIFYWSDLDVQGFQMLSQLRSYFPQTKSFLMDIKVLEMYKEFIVSGTVSKGNSLSHLSNEELEVFEHLFNNNFRLEQERIHQSLIIERLSLIFK</sequence>
<dbReference type="Pfam" id="PF11795">
    <property type="entry name" value="DUF3322"/>
    <property type="match status" value="1"/>
</dbReference>
<evidence type="ECO:0000259" key="2">
    <source>
        <dbReference type="Pfam" id="PF11795"/>
    </source>
</evidence>
<dbReference type="Proteomes" id="UP001355298">
    <property type="component" value="Unassembled WGS sequence"/>
</dbReference>
<organism evidence="3 4">
    <name type="scientific">Flagellimonas halotolerans</name>
    <dbReference type="NCBI Taxonomy" id="3112164"/>
    <lineage>
        <taxon>Bacteria</taxon>
        <taxon>Pseudomonadati</taxon>
        <taxon>Bacteroidota</taxon>
        <taxon>Flavobacteriia</taxon>
        <taxon>Flavobacteriales</taxon>
        <taxon>Flavobacteriaceae</taxon>
        <taxon>Flagellimonas</taxon>
    </lineage>
</organism>
<evidence type="ECO:0000313" key="4">
    <source>
        <dbReference type="Proteomes" id="UP001355298"/>
    </source>
</evidence>
<feature type="domain" description="Wadjet protein JetD C-terminal" evidence="1">
    <location>
        <begin position="206"/>
        <end position="372"/>
    </location>
</feature>